<keyword evidence="1" id="KW-1133">Transmembrane helix</keyword>
<feature type="transmembrane region" description="Helical" evidence="1">
    <location>
        <begin position="147"/>
        <end position="165"/>
    </location>
</feature>
<dbReference type="Proteomes" id="UP000198778">
    <property type="component" value="Unassembled WGS sequence"/>
</dbReference>
<reference evidence="3" key="1">
    <citation type="submission" date="2016-10" db="EMBL/GenBank/DDBJ databases">
        <authorList>
            <person name="Varghese N."/>
            <person name="Submissions S."/>
        </authorList>
    </citation>
    <scope>NUCLEOTIDE SEQUENCE [LARGE SCALE GENOMIC DNA]</scope>
    <source>
        <strain evidence="3">CGMCC 1.10369</strain>
    </source>
</reference>
<feature type="transmembrane region" description="Helical" evidence="1">
    <location>
        <begin position="5"/>
        <end position="24"/>
    </location>
</feature>
<dbReference type="STRING" id="745820.SAMN04488053_102286"/>
<feature type="transmembrane region" description="Helical" evidence="1">
    <location>
        <begin position="83"/>
        <end position="107"/>
    </location>
</feature>
<dbReference type="EMBL" id="FNIL01000002">
    <property type="protein sequence ID" value="SDN63240.1"/>
    <property type="molecule type" value="Genomic_DNA"/>
</dbReference>
<evidence type="ECO:0000313" key="3">
    <source>
        <dbReference type="Proteomes" id="UP000198778"/>
    </source>
</evidence>
<feature type="transmembrane region" description="Helical" evidence="1">
    <location>
        <begin position="44"/>
        <end position="63"/>
    </location>
</feature>
<keyword evidence="1" id="KW-0812">Transmembrane</keyword>
<accession>A0A1H0CZA5</accession>
<dbReference type="AlphaFoldDB" id="A0A1H0CZA5"/>
<name>A0A1H0CZA5_9BACI</name>
<keyword evidence="3" id="KW-1185">Reference proteome</keyword>
<protein>
    <submittedName>
        <fullName evidence="2">Uncharacterized protein</fullName>
    </submittedName>
</protein>
<feature type="transmembrane region" description="Helical" evidence="1">
    <location>
        <begin position="113"/>
        <end position="135"/>
    </location>
</feature>
<gene>
    <name evidence="2" type="ORF">SAMN04488053_102286</name>
</gene>
<organism evidence="2 3">
    <name type="scientific">Alkalicoccus daliensis</name>
    <dbReference type="NCBI Taxonomy" id="745820"/>
    <lineage>
        <taxon>Bacteria</taxon>
        <taxon>Bacillati</taxon>
        <taxon>Bacillota</taxon>
        <taxon>Bacilli</taxon>
        <taxon>Bacillales</taxon>
        <taxon>Bacillaceae</taxon>
        <taxon>Alkalicoccus</taxon>
    </lineage>
</organism>
<evidence type="ECO:0000313" key="2">
    <source>
        <dbReference type="EMBL" id="SDN63240.1"/>
    </source>
</evidence>
<keyword evidence="1" id="KW-0472">Membrane</keyword>
<dbReference type="RefSeq" id="WP_090841608.1">
    <property type="nucleotide sequence ID" value="NZ_FNIL01000002.1"/>
</dbReference>
<dbReference type="OrthoDB" id="2855832at2"/>
<evidence type="ECO:0000256" key="1">
    <source>
        <dbReference type="SAM" id="Phobius"/>
    </source>
</evidence>
<sequence length="166" mass="19185">MKWGLLQLLTVFVIVIIMWMSNYISQNRAIPNAAGEWTAVNSPYTVFLVITLILGCFFLLFVFEARKENSFFTHPLWHKGPVLIGIIGFVSIVLFLAGGTFGPLMLWTAQIPALIYSFFIYFLFVIFIFIFAIQHKRNSFQQPFEKTIYISSLWTLGLFFGVFFLL</sequence>
<proteinExistence type="predicted"/>